<dbReference type="GO" id="GO:0016567">
    <property type="term" value="P:protein ubiquitination"/>
    <property type="evidence" value="ECO:0007669"/>
    <property type="project" value="InterPro"/>
</dbReference>
<dbReference type="Gene3D" id="3.30.40.10">
    <property type="entry name" value="Zinc/RING finger domain, C3HC4 (zinc finger)"/>
    <property type="match status" value="1"/>
</dbReference>
<dbReference type="InterPro" id="IPR036465">
    <property type="entry name" value="vWFA_dom_sf"/>
</dbReference>
<evidence type="ECO:0000256" key="1">
    <source>
        <dbReference type="ARBA" id="ARBA00013194"/>
    </source>
</evidence>
<dbReference type="Gene3D" id="3.10.110.10">
    <property type="entry name" value="Ubiquitin Conjugating Enzyme"/>
    <property type="match status" value="1"/>
</dbReference>
<dbReference type="InterPro" id="IPR003613">
    <property type="entry name" value="Ubox_domain"/>
</dbReference>
<dbReference type="InterPro" id="IPR013083">
    <property type="entry name" value="Znf_RING/FYVE/PHD"/>
</dbReference>
<feature type="compositionally biased region" description="Basic and acidic residues" evidence="3">
    <location>
        <begin position="1581"/>
        <end position="1593"/>
    </location>
</feature>
<dbReference type="PROSITE" id="PS51698">
    <property type="entry name" value="U_BOX"/>
    <property type="match status" value="1"/>
</dbReference>
<keyword evidence="2" id="KW-0413">Isomerase</keyword>
<dbReference type="InterPro" id="IPR052085">
    <property type="entry name" value="WD-SAM-U-box"/>
</dbReference>
<dbReference type="Pfam" id="PF04564">
    <property type="entry name" value="U-box"/>
    <property type="match status" value="1"/>
</dbReference>
<evidence type="ECO:0000256" key="3">
    <source>
        <dbReference type="SAM" id="MobiDB-lite"/>
    </source>
</evidence>
<dbReference type="Pfam" id="PF13519">
    <property type="entry name" value="VWA_2"/>
    <property type="match status" value="1"/>
</dbReference>
<protein>
    <recommendedName>
        <fullName evidence="1">peptidylprolyl isomerase</fullName>
        <ecNumber evidence="1">5.2.1.8</ecNumber>
    </recommendedName>
</protein>
<dbReference type="GO" id="GO:0004842">
    <property type="term" value="F:ubiquitin-protein transferase activity"/>
    <property type="evidence" value="ECO:0007669"/>
    <property type="project" value="InterPro"/>
</dbReference>
<dbReference type="PROSITE" id="PS50234">
    <property type="entry name" value="VWFA"/>
    <property type="match status" value="1"/>
</dbReference>
<sequence>MQRFTVAFVDSTTPGTALTLAVPFNPSALVSAFIEELFRRAAKQGLELAPDTHIAALHLDSETGAIIDPGDLLSDVVTDSRNDKLFAVFTRQGAPRSGSDTEGVRHQLETSRLVNGDNGLVIRFITPNLAKKSRLSLPTVTISKSATVKDLHKLAAHHLGLPTVFAEEEITNECNCNLAKQIAEVSGPANKIFIVHGKSIVEHSDVQDSSEAAVNIAIESATKGAGSAEKKIVRHGGELHLGRYSRLPVVAICSKSRHIPLHARVDDEDTASEDDRKHHVVDLHTSEQPISASIMSCELHETGLSHLAKDGVIDIFVVNRTTVGTASTTIGRSAIFRARPHWEPSISQSPRGIAMFLSSLRVFTSLVSAADSDRRTKDAILHLMDLISKFPPCVRALLLLIDGKTISPPESAAIAHAVYEALHSALIPTGIIGADTSRVFEGSRLLFGFILEKARTTKLSSSTAADDDLPYLASLESFDVKDLKTGEAVLHPVQTKSGLLERSLFSAFDEGGVLAHSHLQPRLAQMETPSAIGRHALLAGGASPAVLVFNVSRLMADYRYPDAGHPQGAFDEGELSQLSHLAEVAARNQLSVHRPTQLASAVAPCLTFDRNAHLAVYTGQQACGAPGESNLVFRPSQGESTMNTTVVEQLIAPIIKQYESDGSTVFDSFGGAVLRRLQAPDEMLFFCVDTSASMRSSSDFREVNEQHPDLEPDLCAQDIVDANVYANVTFDTMKDCLSKYEAFKDMLGILASEADIQKQRWVASEVIDMYRMLLDHDIVAKHERMADDRENARSHFARQAIVDAESTLNGLKAQWAGCQTHHEALEDFLIYRANSSADLNMDWYWSVGNDVPARAPPTRLPTLSEELASVPHELRCPISYALLEDPVQAVDGFTYSRSAIEQWFGVRTSSPMTGLPLQSQALIANDELASAVISWIRGADMQEASQPPAKKARLTLPEQRAKITFLSKDGAFDREITSETTVADLYQLAFRGLKGRFMAFQLALHDSTPIDPSSSLAHSHNINDGDQIFIRIADENSTTSGDSSHSASGSGQANDHALIKVYRHEALNFSFWVPRSTSGTTQSIIWKYWRYQYQTVGWLGLREVQIWTDLHSNGDGLKTGMPRSHTVPVSWYLKRTSCNGKLEDEPLCGEEATARNGQTNDASKPLVIKVGVQAIRKSSSRQAANLSRLDVLKQMFEAYINRTIAYGYKVHMGLVTFDTTAAVKTSPTHVIENFRNAISNMVADGDTALWDAVALCHDQLNKYAEKYPQAKKRIVVISDGGDTKSVFNNPAALTFNLRKDKVVVDTVSLGNADSVDLRTLSQLTGGYRFKPSSLVNALSIVEMEPFLSLLERPESAYAIPTGAPTFLPAFKGFFDAYSEYQVRTTTVTGDNYPARKAHANLEDDFIELAAASLRPMASQSSGRSTFRSTRLMNEMRAIASGYEQRSYDVYVSESDMSFWKVVMSGPEGSPYEHGTFLLYLHAGDTYPTFAPEARFVTRMMHPNVNAHGRICHALLSRDWTSDISMTMLLDTVFGLLMQAEVSDPINTTIALDYHHDQVDFVEEVRAHVRKHASKTREQWKKELLGETRHRPQSERALWASPVGSK</sequence>
<evidence type="ECO:0000259" key="4">
    <source>
        <dbReference type="PROSITE" id="PS50127"/>
    </source>
</evidence>
<dbReference type="InterPro" id="IPR002035">
    <property type="entry name" value="VWF_A"/>
</dbReference>
<dbReference type="Gene3D" id="3.40.50.410">
    <property type="entry name" value="von Willebrand factor, type A domain"/>
    <property type="match status" value="1"/>
</dbReference>
<dbReference type="STRING" id="357750.A0A2S6CKY4"/>
<evidence type="ECO:0000259" key="5">
    <source>
        <dbReference type="PROSITE" id="PS50234"/>
    </source>
</evidence>
<dbReference type="Proteomes" id="UP000237631">
    <property type="component" value="Unassembled WGS sequence"/>
</dbReference>
<dbReference type="InterPro" id="IPR000608">
    <property type="entry name" value="UBC"/>
</dbReference>
<dbReference type="EC" id="5.2.1.8" evidence="1"/>
<dbReference type="SUPFAM" id="SSF57850">
    <property type="entry name" value="RING/U-box"/>
    <property type="match status" value="1"/>
</dbReference>
<accession>A0A2S6CKY4</accession>
<reference evidence="8" key="1">
    <citation type="journal article" date="2017" name="bioRxiv">
        <title>Conservation of a gene cluster reveals novel cercosporin biosynthetic mechanisms and extends production to the genus Colletotrichum.</title>
        <authorList>
            <person name="de Jonge R."/>
            <person name="Ebert M.K."/>
            <person name="Huitt-Roehl C.R."/>
            <person name="Pal P."/>
            <person name="Suttle J.C."/>
            <person name="Spanner R.E."/>
            <person name="Neubauer J.D."/>
            <person name="Jurick W.M.II."/>
            <person name="Stott K.A."/>
            <person name="Secor G.A."/>
            <person name="Thomma B.P.H.J."/>
            <person name="Van de Peer Y."/>
            <person name="Townsend C.A."/>
            <person name="Bolton M.D."/>
        </authorList>
    </citation>
    <scope>NUCLEOTIDE SEQUENCE [LARGE SCALE GENOMIC DNA]</scope>
    <source>
        <strain evidence="8">CBS538.71</strain>
    </source>
</reference>
<dbReference type="SUPFAM" id="SSF54495">
    <property type="entry name" value="UBC-like"/>
    <property type="match status" value="1"/>
</dbReference>
<dbReference type="OrthoDB" id="10069349at2759"/>
<dbReference type="EMBL" id="PNEN01000282">
    <property type="protein sequence ID" value="PPJ60398.1"/>
    <property type="molecule type" value="Genomic_DNA"/>
</dbReference>
<proteinExistence type="predicted"/>
<dbReference type="SMART" id="SM00212">
    <property type="entry name" value="UBCc"/>
    <property type="match status" value="1"/>
</dbReference>
<dbReference type="InterPro" id="IPR016135">
    <property type="entry name" value="UBQ-conjugating_enzyme/RWD"/>
</dbReference>
<organism evidence="7 8">
    <name type="scientific">Cercospora berteroae</name>
    <dbReference type="NCBI Taxonomy" id="357750"/>
    <lineage>
        <taxon>Eukaryota</taxon>
        <taxon>Fungi</taxon>
        <taxon>Dikarya</taxon>
        <taxon>Ascomycota</taxon>
        <taxon>Pezizomycotina</taxon>
        <taxon>Dothideomycetes</taxon>
        <taxon>Dothideomycetidae</taxon>
        <taxon>Mycosphaerellales</taxon>
        <taxon>Mycosphaerellaceae</taxon>
        <taxon>Cercospora</taxon>
    </lineage>
</organism>
<comment type="caution">
    <text evidence="7">The sequence shown here is derived from an EMBL/GenBank/DDBJ whole genome shotgun (WGS) entry which is preliminary data.</text>
</comment>
<evidence type="ECO:0000313" key="7">
    <source>
        <dbReference type="EMBL" id="PPJ60398.1"/>
    </source>
</evidence>
<gene>
    <name evidence="7" type="ORF">CBER1_07999</name>
</gene>
<evidence type="ECO:0000256" key="2">
    <source>
        <dbReference type="ARBA" id="ARBA00023110"/>
    </source>
</evidence>
<evidence type="ECO:0000259" key="6">
    <source>
        <dbReference type="PROSITE" id="PS51698"/>
    </source>
</evidence>
<dbReference type="SMART" id="SM00327">
    <property type="entry name" value="VWA"/>
    <property type="match status" value="1"/>
</dbReference>
<dbReference type="CDD" id="cd16655">
    <property type="entry name" value="RING-Ubox_WDSUB1-like"/>
    <property type="match status" value="1"/>
</dbReference>
<dbReference type="SMART" id="SM00504">
    <property type="entry name" value="Ubox"/>
    <property type="match status" value="1"/>
</dbReference>
<dbReference type="PROSITE" id="PS50127">
    <property type="entry name" value="UBC_2"/>
    <property type="match status" value="1"/>
</dbReference>
<keyword evidence="2" id="KW-0697">Rotamase</keyword>
<feature type="region of interest" description="Disordered" evidence="3">
    <location>
        <begin position="1581"/>
        <end position="1605"/>
    </location>
</feature>
<feature type="domain" description="U-box" evidence="6">
    <location>
        <begin position="869"/>
        <end position="942"/>
    </location>
</feature>
<dbReference type="PANTHER" id="PTHR46573">
    <property type="entry name" value="WD REPEAT, SAM AND U-BOX DOMAIN-CONTAINING PROTEIN 1"/>
    <property type="match status" value="1"/>
</dbReference>
<feature type="domain" description="UBC core" evidence="4">
    <location>
        <begin position="1426"/>
        <end position="1573"/>
    </location>
</feature>
<dbReference type="Pfam" id="PF00179">
    <property type="entry name" value="UQ_con"/>
    <property type="match status" value="1"/>
</dbReference>
<dbReference type="PANTHER" id="PTHR46573:SF1">
    <property type="entry name" value="WD REPEAT, SAM AND U-BOX DOMAIN-CONTAINING PROTEIN 1"/>
    <property type="match status" value="1"/>
</dbReference>
<dbReference type="GO" id="GO:0003755">
    <property type="term" value="F:peptidyl-prolyl cis-trans isomerase activity"/>
    <property type="evidence" value="ECO:0007669"/>
    <property type="project" value="UniProtKB-KW"/>
</dbReference>
<evidence type="ECO:0000313" key="8">
    <source>
        <dbReference type="Proteomes" id="UP000237631"/>
    </source>
</evidence>
<dbReference type="CDD" id="cd00198">
    <property type="entry name" value="vWFA"/>
    <property type="match status" value="1"/>
</dbReference>
<name>A0A2S6CKY4_9PEZI</name>
<keyword evidence="8" id="KW-1185">Reference proteome</keyword>
<dbReference type="SUPFAM" id="SSF53300">
    <property type="entry name" value="vWA-like"/>
    <property type="match status" value="1"/>
</dbReference>
<feature type="domain" description="VWFA" evidence="5">
    <location>
        <begin position="1171"/>
        <end position="1350"/>
    </location>
</feature>